<proteinExistence type="predicted"/>
<organism evidence="1 2">
    <name type="scientific">Sousa chinensis</name>
    <name type="common">Indo-pacific humpbacked dolphin</name>
    <name type="synonym">Steno chinensis</name>
    <dbReference type="NCBI Taxonomy" id="103600"/>
    <lineage>
        <taxon>Eukaryota</taxon>
        <taxon>Metazoa</taxon>
        <taxon>Chordata</taxon>
        <taxon>Craniata</taxon>
        <taxon>Vertebrata</taxon>
        <taxon>Euteleostomi</taxon>
        <taxon>Mammalia</taxon>
        <taxon>Eutheria</taxon>
        <taxon>Laurasiatheria</taxon>
        <taxon>Artiodactyla</taxon>
        <taxon>Whippomorpha</taxon>
        <taxon>Cetacea</taxon>
        <taxon>Odontoceti</taxon>
        <taxon>Delphinidae</taxon>
        <taxon>Sousa</taxon>
    </lineage>
</organism>
<accession>A0A484GWJ8</accession>
<dbReference type="EMBL" id="QWLN02003939">
    <property type="protein sequence ID" value="TEA39546.1"/>
    <property type="molecule type" value="Genomic_DNA"/>
</dbReference>
<keyword evidence="2" id="KW-1185">Reference proteome</keyword>
<sequence length="55" mass="6599">RYHWCFTLSVLKVKPPSPPHVKKPILYSHLWKILMVTQEVKAGHLLKRVYKLVKY</sequence>
<comment type="caution">
    <text evidence="1">The sequence shown here is derived from an EMBL/GenBank/DDBJ whole genome shotgun (WGS) entry which is preliminary data.</text>
</comment>
<protein>
    <submittedName>
        <fullName evidence="1">Uncharacterized protein</fullName>
    </submittedName>
</protein>
<name>A0A484GWJ8_SOUCH</name>
<feature type="non-terminal residue" evidence="1">
    <location>
        <position position="1"/>
    </location>
</feature>
<evidence type="ECO:0000313" key="1">
    <source>
        <dbReference type="EMBL" id="TEA39546.1"/>
    </source>
</evidence>
<gene>
    <name evidence="1" type="ORF">DBR06_SOUSAS11810007</name>
</gene>
<dbReference type="AlphaFoldDB" id="A0A484GWJ8"/>
<reference evidence="1 2" key="1">
    <citation type="journal article" date="2018" name="Genomics">
        <title>Molecular footprints of inshore aquatic adaptation in Indo-Pacific humpback dolphin (Sousa chinensis).</title>
        <authorList>
            <person name="Ming Y."/>
            <person name="Jian J."/>
            <person name="Yu F."/>
            <person name="Yu X."/>
            <person name="Wang J."/>
            <person name="Liu W."/>
        </authorList>
    </citation>
    <scope>NUCLEOTIDE SEQUENCE [LARGE SCALE GENOMIC DNA]</scope>
    <source>
        <strain evidence="1">MY-2018</strain>
        <tissue evidence="1">Skin</tissue>
    </source>
</reference>
<dbReference type="Proteomes" id="UP000295264">
    <property type="component" value="Unassembled WGS sequence"/>
</dbReference>
<evidence type="ECO:0000313" key="2">
    <source>
        <dbReference type="Proteomes" id="UP000295264"/>
    </source>
</evidence>